<evidence type="ECO:0000256" key="8">
    <source>
        <dbReference type="SAM" id="MobiDB-lite"/>
    </source>
</evidence>
<comment type="similarity">
    <text evidence="1">Belongs to the leucine-binding protein family.</text>
</comment>
<evidence type="ECO:0000259" key="9">
    <source>
        <dbReference type="PROSITE" id="PS50011"/>
    </source>
</evidence>
<evidence type="ECO:0000256" key="1">
    <source>
        <dbReference type="ARBA" id="ARBA00010062"/>
    </source>
</evidence>
<evidence type="ECO:0000313" key="11">
    <source>
        <dbReference type="Proteomes" id="UP001271723"/>
    </source>
</evidence>
<dbReference type="SUPFAM" id="SSF53822">
    <property type="entry name" value="Periplasmic binding protein-like I"/>
    <property type="match status" value="1"/>
</dbReference>
<keyword evidence="5 10" id="KW-0418">Kinase</keyword>
<dbReference type="EMBL" id="JARAVY010000004">
    <property type="protein sequence ID" value="MDX2909454.1"/>
    <property type="molecule type" value="Genomic_DNA"/>
</dbReference>
<evidence type="ECO:0000256" key="5">
    <source>
        <dbReference type="ARBA" id="ARBA00022777"/>
    </source>
</evidence>
<dbReference type="Proteomes" id="UP001271723">
    <property type="component" value="Unassembled WGS sequence"/>
</dbReference>
<evidence type="ECO:0000256" key="7">
    <source>
        <dbReference type="PROSITE-ProRule" id="PRU10141"/>
    </source>
</evidence>
<keyword evidence="11" id="KW-1185">Reference proteome</keyword>
<dbReference type="Gene3D" id="3.30.200.20">
    <property type="entry name" value="Phosphorylase Kinase, domain 1"/>
    <property type="match status" value="1"/>
</dbReference>
<evidence type="ECO:0000256" key="4">
    <source>
        <dbReference type="ARBA" id="ARBA00022741"/>
    </source>
</evidence>
<dbReference type="GO" id="GO:0016301">
    <property type="term" value="F:kinase activity"/>
    <property type="evidence" value="ECO:0007669"/>
    <property type="project" value="UniProtKB-KW"/>
</dbReference>
<reference evidence="10 11" key="1">
    <citation type="journal article" date="2023" name="Microb. Genom.">
        <title>Mesoterricola silvestris gen. nov., sp. nov., Mesoterricola sediminis sp. nov., Geothrix oryzae sp. nov., Geothrix edaphica sp. nov., Geothrix rubra sp. nov., and Geothrix limicola sp. nov., six novel members of Acidobacteriota isolated from soils.</title>
        <authorList>
            <person name="Weisberg A.J."/>
            <person name="Pearce E."/>
            <person name="Kramer C.G."/>
            <person name="Chang J.H."/>
            <person name="Clarke C.R."/>
        </authorList>
    </citation>
    <scope>NUCLEOTIDE SEQUENCE [LARGE SCALE GENOMIC DNA]</scope>
    <source>
        <strain evidence="10 11">NRRL_B-2795</strain>
    </source>
</reference>
<dbReference type="PROSITE" id="PS00107">
    <property type="entry name" value="PROTEIN_KINASE_ATP"/>
    <property type="match status" value="1"/>
</dbReference>
<evidence type="ECO:0000313" key="10">
    <source>
        <dbReference type="EMBL" id="MDX2909454.1"/>
    </source>
</evidence>
<dbReference type="Gene3D" id="1.10.510.10">
    <property type="entry name" value="Transferase(Phosphotransferase) domain 1"/>
    <property type="match status" value="1"/>
</dbReference>
<dbReference type="SUPFAM" id="SSF56112">
    <property type="entry name" value="Protein kinase-like (PK-like)"/>
    <property type="match status" value="1"/>
</dbReference>
<proteinExistence type="inferred from homology"/>
<dbReference type="PROSITE" id="PS50011">
    <property type="entry name" value="PROTEIN_KINASE_DOM"/>
    <property type="match status" value="1"/>
</dbReference>
<dbReference type="InterPro" id="IPR011009">
    <property type="entry name" value="Kinase-like_dom_sf"/>
</dbReference>
<protein>
    <submittedName>
        <fullName evidence="10">Bifunctional serine/threonine-protein kinase/ABC transporter substrate-binding protein</fullName>
    </submittedName>
</protein>
<organism evidence="10 11">
    <name type="scientific">Streptomyces griseiscabiei</name>
    <dbReference type="NCBI Taxonomy" id="2993540"/>
    <lineage>
        <taxon>Bacteria</taxon>
        <taxon>Bacillati</taxon>
        <taxon>Actinomycetota</taxon>
        <taxon>Actinomycetes</taxon>
        <taxon>Kitasatosporales</taxon>
        <taxon>Streptomycetaceae</taxon>
        <taxon>Streptomyces</taxon>
    </lineage>
</organism>
<dbReference type="InterPro" id="IPR028082">
    <property type="entry name" value="Peripla_BP_I"/>
</dbReference>
<comment type="caution">
    <text evidence="10">The sequence shown here is derived from an EMBL/GenBank/DDBJ whole genome shotgun (WGS) entry which is preliminary data.</text>
</comment>
<dbReference type="PANTHER" id="PTHR43289:SF34">
    <property type="entry name" value="SERINE_THREONINE-PROTEIN KINASE YBDM-RELATED"/>
    <property type="match status" value="1"/>
</dbReference>
<dbReference type="RefSeq" id="WP_086754955.1">
    <property type="nucleotide sequence ID" value="NZ_JAGJBZ010000002.1"/>
</dbReference>
<keyword evidence="6 7" id="KW-0067">ATP-binding</keyword>
<keyword evidence="3" id="KW-0732">Signal</keyword>
<dbReference type="CDD" id="cd14014">
    <property type="entry name" value="STKc_PknB_like"/>
    <property type="match status" value="1"/>
</dbReference>
<dbReference type="InterPro" id="IPR017441">
    <property type="entry name" value="Protein_kinase_ATP_BS"/>
</dbReference>
<feature type="binding site" evidence="7">
    <location>
        <position position="44"/>
    </location>
    <ligand>
        <name>ATP</name>
        <dbReference type="ChEBI" id="CHEBI:30616"/>
    </ligand>
</feature>
<dbReference type="Gene3D" id="3.40.50.2300">
    <property type="match status" value="2"/>
</dbReference>
<accession>A0ABU4L132</accession>
<feature type="region of interest" description="Disordered" evidence="8">
    <location>
        <begin position="269"/>
        <end position="293"/>
    </location>
</feature>
<dbReference type="Pfam" id="PF13458">
    <property type="entry name" value="Peripla_BP_6"/>
    <property type="match status" value="1"/>
</dbReference>
<dbReference type="Pfam" id="PF00069">
    <property type="entry name" value="Pkinase"/>
    <property type="match status" value="1"/>
</dbReference>
<dbReference type="InterPro" id="IPR028081">
    <property type="entry name" value="Leu-bd"/>
</dbReference>
<dbReference type="InterPro" id="IPR008271">
    <property type="entry name" value="Ser/Thr_kinase_AS"/>
</dbReference>
<keyword evidence="2" id="KW-0808">Transferase</keyword>
<evidence type="ECO:0000256" key="2">
    <source>
        <dbReference type="ARBA" id="ARBA00022679"/>
    </source>
</evidence>
<gene>
    <name evidence="10" type="ORF">PV517_12195</name>
</gene>
<sequence length="748" mass="78456">MSEPLQPSDPSRIAGFRLLRRLGSGGMGVVHLGRTDSGTLAAVKVIRGESTGDDDFRARFAREVELARRVDSPWVAPVLDADAEAREPWLATAFVPGPSVAEAVAAHGPLPPRAVRVLGGLLAEALAAVHVAGLVHRDVKPGNVLLAVDGPRLIDFGIARAADDTALTASGLVIGTPGFLAPEQAEGRPASSASDVFALGCVLAYASTGTPPFGTGTADALLYRTVHDDPELGGLEGELRAAIASCLAKDPDARPSTDALRRLLAEDDQGAGDDQGAENGQGAGETAGAFGDRLPDPVARMVAERAAEGLALPDIEPTVVDETDEGAPSDTPADRPPGRRRLLLAGGALLLAAAGAGAVIWASDDDEEPSTGAGRPVYVLGVHVSGAAADTTVGRTCERAARLAVAEHNASSKRAYDLRVKVRADRGDADTAREVARAFTADRDVVAVLGPVGEIPMWSAAGVYGDAGLTHVSSSTGLQGFQLLSPRTSFQSGTAHAALAGWIALHALVTREVRPVGIVIDRAGGPVVQDQGSLLVRNWREILEAPVVPRVVAERTDDAPQAVRDVLAAGVEAFAYFGPLDTTVRVAQALATAGFTGPRWMQHQLYGSDFPRRAAGAGEGWYVVTSAVDPSVLATKKARAFTAAWRARYDTAPEPYADQAYDSVRMLLTEFARTVPAKAGRRPVRTDLAERLAKVKYAGIARTYAFGEQHMYDNSAEGWADETYVHQVRDGRFRQIGSLGELDRAGRG</sequence>
<feature type="domain" description="Protein kinase" evidence="9">
    <location>
        <begin position="16"/>
        <end position="264"/>
    </location>
</feature>
<evidence type="ECO:0000256" key="6">
    <source>
        <dbReference type="ARBA" id="ARBA00022840"/>
    </source>
</evidence>
<dbReference type="PANTHER" id="PTHR43289">
    <property type="entry name" value="MITOGEN-ACTIVATED PROTEIN KINASE KINASE KINASE 20-RELATED"/>
    <property type="match status" value="1"/>
</dbReference>
<dbReference type="SMART" id="SM00220">
    <property type="entry name" value="S_TKc"/>
    <property type="match status" value="1"/>
</dbReference>
<feature type="region of interest" description="Disordered" evidence="8">
    <location>
        <begin position="310"/>
        <end position="340"/>
    </location>
</feature>
<evidence type="ECO:0000256" key="3">
    <source>
        <dbReference type="ARBA" id="ARBA00022729"/>
    </source>
</evidence>
<name>A0ABU4L132_9ACTN</name>
<keyword evidence="4 7" id="KW-0547">Nucleotide-binding</keyword>
<dbReference type="InterPro" id="IPR000719">
    <property type="entry name" value="Prot_kinase_dom"/>
</dbReference>
<dbReference type="PROSITE" id="PS00108">
    <property type="entry name" value="PROTEIN_KINASE_ST"/>
    <property type="match status" value="1"/>
</dbReference>